<keyword evidence="6" id="KW-1185">Reference proteome</keyword>
<evidence type="ECO:0000256" key="1">
    <source>
        <dbReference type="ARBA" id="ARBA00001933"/>
    </source>
</evidence>
<organism evidence="5 6">
    <name type="scientific">Chromobacterium subtsugae</name>
    <dbReference type="NCBI Taxonomy" id="251747"/>
    <lineage>
        <taxon>Bacteria</taxon>
        <taxon>Pseudomonadati</taxon>
        <taxon>Pseudomonadota</taxon>
        <taxon>Betaproteobacteria</taxon>
        <taxon>Neisseriales</taxon>
        <taxon>Chromobacteriaceae</taxon>
        <taxon>Chromobacterium</taxon>
    </lineage>
</organism>
<dbReference type="GeneID" id="89685087"/>
<gene>
    <name evidence="5" type="ORF">KIF53_05685</name>
</gene>
<evidence type="ECO:0000256" key="3">
    <source>
        <dbReference type="ARBA" id="ARBA00022898"/>
    </source>
</evidence>
<accession>A0ABS7FAL2</accession>
<proteinExistence type="inferred from homology"/>
<keyword evidence="2 5" id="KW-0808">Transferase</keyword>
<reference evidence="5 6" key="1">
    <citation type="submission" date="2021-05" db="EMBL/GenBank/DDBJ databases">
        <title>Draft Whole Genome Sequencing Of Biosensor Chromobacterium violaceum Strain CV026 Reveals A Regulatory RNA In Chromobacterium violaceum Phenotype Regulatory Network.</title>
        <authorList>
            <person name="Hong K.W."/>
            <person name="Chan K.G."/>
            <person name="Chang C.-Y."/>
        </authorList>
    </citation>
    <scope>NUCLEOTIDE SEQUENCE [LARGE SCALE GENOMIC DNA]</scope>
    <source>
        <strain evidence="5 6">ATCC 31532</strain>
    </source>
</reference>
<dbReference type="PANTHER" id="PTHR11986:SF121">
    <property type="entry name" value="BLR3010 PROTEIN"/>
    <property type="match status" value="1"/>
</dbReference>
<dbReference type="InterPro" id="IPR015422">
    <property type="entry name" value="PyrdxlP-dep_Trfase_small"/>
</dbReference>
<name>A0ABS7FAL2_9NEIS</name>
<comment type="cofactor">
    <cofactor evidence="1">
        <name>pyridoxal 5'-phosphate</name>
        <dbReference type="ChEBI" id="CHEBI:597326"/>
    </cofactor>
</comment>
<dbReference type="GO" id="GO:0008483">
    <property type="term" value="F:transaminase activity"/>
    <property type="evidence" value="ECO:0007669"/>
    <property type="project" value="UniProtKB-KW"/>
</dbReference>
<dbReference type="Gene3D" id="3.90.1150.10">
    <property type="entry name" value="Aspartate Aminotransferase, domain 1"/>
    <property type="match status" value="1"/>
</dbReference>
<dbReference type="Gene3D" id="3.40.640.10">
    <property type="entry name" value="Type I PLP-dependent aspartate aminotransferase-like (Major domain)"/>
    <property type="match status" value="1"/>
</dbReference>
<dbReference type="PIRSF" id="PIRSF000521">
    <property type="entry name" value="Transaminase_4ab_Lys_Orn"/>
    <property type="match status" value="1"/>
</dbReference>
<keyword evidence="2 5" id="KW-0032">Aminotransferase</keyword>
<dbReference type="PANTHER" id="PTHR11986">
    <property type="entry name" value="AMINOTRANSFERASE CLASS III"/>
    <property type="match status" value="1"/>
</dbReference>
<comment type="caution">
    <text evidence="5">The sequence shown here is derived from an EMBL/GenBank/DDBJ whole genome shotgun (WGS) entry which is preliminary data.</text>
</comment>
<dbReference type="RefSeq" id="WP_052258017.1">
    <property type="nucleotide sequence ID" value="NZ_CP142381.1"/>
</dbReference>
<dbReference type="Pfam" id="PF00202">
    <property type="entry name" value="Aminotran_3"/>
    <property type="match status" value="1"/>
</dbReference>
<dbReference type="Proteomes" id="UP000711178">
    <property type="component" value="Unassembled WGS sequence"/>
</dbReference>
<comment type="similarity">
    <text evidence="4">Belongs to the class-III pyridoxal-phosphate-dependent aminotransferase family.</text>
</comment>
<dbReference type="EMBL" id="JAHDTB010000003">
    <property type="protein sequence ID" value="MBW8287119.1"/>
    <property type="molecule type" value="Genomic_DNA"/>
</dbReference>
<protein>
    <submittedName>
        <fullName evidence="5">Aminotransferase class III-fold pyridoxal phosphate-dependent enzyme</fullName>
    </submittedName>
</protein>
<evidence type="ECO:0000256" key="2">
    <source>
        <dbReference type="ARBA" id="ARBA00022576"/>
    </source>
</evidence>
<dbReference type="PROSITE" id="PS00600">
    <property type="entry name" value="AA_TRANSFER_CLASS_3"/>
    <property type="match status" value="1"/>
</dbReference>
<sequence length="415" mass="43359">MASGDAYEACVNPAWREILRQCGLDAQPAAADGSWLLRDDGRRLLDFVAGYGAAALGHNPPALSALLAQDLMDPAPNLHPLGWSAPAGELAAGLLDLAGLAGGKALFASSGAEAVEGALKLARMACGRARAIAFEGGFHGLTLAATQLAGSDFWRQGLPEDEALLRLPWGDLAAAEAALAANDVAAVVLEPVQGSAGARAWRADALHGLAALCRRHGAWLIYDEAQSGLGRCGAWFAYQALGGPPPDMLLLAKGLTGGIVPVSAILFRDAIYQAVFARPGCAKIHGSTFGGNRLAMRCGLHMLAALRGIDAPARAAARSAYLRRAWPDGLFALEGAGLMLALRATPRAKRRFGEQAAGALWLQLLSEGVLTAPAAHDADALRLLPPLTVGEDELDYFLDAYRRALAALEEEEEMP</sequence>
<evidence type="ECO:0000256" key="4">
    <source>
        <dbReference type="RuleBase" id="RU003560"/>
    </source>
</evidence>
<dbReference type="InterPro" id="IPR050103">
    <property type="entry name" value="Class-III_PLP-dep_AT"/>
</dbReference>
<dbReference type="InterPro" id="IPR005814">
    <property type="entry name" value="Aminotrans_3"/>
</dbReference>
<evidence type="ECO:0000313" key="6">
    <source>
        <dbReference type="Proteomes" id="UP000711178"/>
    </source>
</evidence>
<evidence type="ECO:0000313" key="5">
    <source>
        <dbReference type="EMBL" id="MBW8287119.1"/>
    </source>
</evidence>
<dbReference type="InterPro" id="IPR015424">
    <property type="entry name" value="PyrdxlP-dep_Trfase"/>
</dbReference>
<dbReference type="SUPFAM" id="SSF53383">
    <property type="entry name" value="PLP-dependent transferases"/>
    <property type="match status" value="1"/>
</dbReference>
<dbReference type="InterPro" id="IPR049704">
    <property type="entry name" value="Aminotrans_3_PPA_site"/>
</dbReference>
<keyword evidence="3 4" id="KW-0663">Pyridoxal phosphate</keyword>
<dbReference type="InterPro" id="IPR015421">
    <property type="entry name" value="PyrdxlP-dep_Trfase_major"/>
</dbReference>